<dbReference type="PRINTS" id="PR01415">
    <property type="entry name" value="ANKYRIN"/>
</dbReference>
<feature type="repeat" description="ANK" evidence="3">
    <location>
        <begin position="250"/>
        <end position="284"/>
    </location>
</feature>
<evidence type="ECO:0000256" key="1">
    <source>
        <dbReference type="ARBA" id="ARBA00022737"/>
    </source>
</evidence>
<dbReference type="PANTHER" id="PTHR24198:SF165">
    <property type="entry name" value="ANKYRIN REPEAT-CONTAINING PROTEIN-RELATED"/>
    <property type="match status" value="1"/>
</dbReference>
<dbReference type="PROSITE" id="PS50297">
    <property type="entry name" value="ANK_REP_REGION"/>
    <property type="match status" value="1"/>
</dbReference>
<evidence type="ECO:0000256" key="2">
    <source>
        <dbReference type="ARBA" id="ARBA00023043"/>
    </source>
</evidence>
<keyword evidence="1" id="KW-0677">Repeat</keyword>
<keyword evidence="2 3" id="KW-0040">ANK repeat</keyword>
<dbReference type="InterPro" id="IPR036770">
    <property type="entry name" value="Ankyrin_rpt-contain_sf"/>
</dbReference>
<dbReference type="PANTHER" id="PTHR24198">
    <property type="entry name" value="ANKYRIN REPEAT AND PROTEIN KINASE DOMAIN-CONTAINING PROTEIN"/>
    <property type="match status" value="1"/>
</dbReference>
<evidence type="ECO:0000313" key="4">
    <source>
        <dbReference type="EMBL" id="CCC93630.1"/>
    </source>
</evidence>
<dbReference type="InterPro" id="IPR002110">
    <property type="entry name" value="Ankyrin_rpt"/>
</dbReference>
<dbReference type="EMBL" id="HE575323">
    <property type="protein sequence ID" value="CCC93630.1"/>
    <property type="molecule type" value="Genomic_DNA"/>
</dbReference>
<dbReference type="PROSITE" id="PS50088">
    <property type="entry name" value="ANK_REPEAT"/>
    <property type="match status" value="1"/>
</dbReference>
<dbReference type="SUPFAM" id="SSF48403">
    <property type="entry name" value="Ankyrin repeat"/>
    <property type="match status" value="1"/>
</dbReference>
<dbReference type="Pfam" id="PF12796">
    <property type="entry name" value="Ank_2"/>
    <property type="match status" value="1"/>
</dbReference>
<accession>G0UW64</accession>
<dbReference type="SMART" id="SM00248">
    <property type="entry name" value="ANK"/>
    <property type="match status" value="3"/>
</dbReference>
<reference evidence="4" key="1">
    <citation type="journal article" date="2012" name="Proc. Natl. Acad. Sci. U.S.A.">
        <title>Antigenic diversity is generated by distinct evolutionary mechanisms in African trypanosome species.</title>
        <authorList>
            <person name="Jackson A.P."/>
            <person name="Berry A."/>
            <person name="Aslett M."/>
            <person name="Allison H.C."/>
            <person name="Burton P."/>
            <person name="Vavrova-Anderson J."/>
            <person name="Brown R."/>
            <person name="Browne H."/>
            <person name="Corton N."/>
            <person name="Hauser H."/>
            <person name="Gamble J."/>
            <person name="Gilderthorp R."/>
            <person name="Marcello L."/>
            <person name="McQuillan J."/>
            <person name="Otto T.D."/>
            <person name="Quail M.A."/>
            <person name="Sanders M.J."/>
            <person name="van Tonder A."/>
            <person name="Ginger M.L."/>
            <person name="Field M.C."/>
            <person name="Barry J.D."/>
            <person name="Hertz-Fowler C."/>
            <person name="Berriman M."/>
        </authorList>
    </citation>
    <scope>NUCLEOTIDE SEQUENCE</scope>
    <source>
        <strain evidence="4">IL3000</strain>
    </source>
</reference>
<dbReference type="Gene3D" id="1.25.40.20">
    <property type="entry name" value="Ankyrin repeat-containing domain"/>
    <property type="match status" value="1"/>
</dbReference>
<dbReference type="VEuPathDB" id="TriTrypDB:TcIL3000_10_3930"/>
<dbReference type="AlphaFoldDB" id="G0UW64"/>
<evidence type="ECO:0000256" key="3">
    <source>
        <dbReference type="PROSITE-ProRule" id="PRU00023"/>
    </source>
</evidence>
<name>G0UW64_TRYCI</name>
<gene>
    <name evidence="4" type="ORF">TCIL3000_10_3930</name>
</gene>
<organism evidence="4">
    <name type="scientific">Trypanosoma congolense (strain IL3000)</name>
    <dbReference type="NCBI Taxonomy" id="1068625"/>
    <lineage>
        <taxon>Eukaryota</taxon>
        <taxon>Discoba</taxon>
        <taxon>Euglenozoa</taxon>
        <taxon>Kinetoplastea</taxon>
        <taxon>Metakinetoplastina</taxon>
        <taxon>Trypanosomatida</taxon>
        <taxon>Trypanosomatidae</taxon>
        <taxon>Trypanosoma</taxon>
        <taxon>Nannomonas</taxon>
    </lineage>
</organism>
<protein>
    <submittedName>
        <fullName evidence="4">Uncharacterized protein</fullName>
    </submittedName>
</protein>
<sequence>MLQGGCGDPAELLVAHTSVKEADGIAGTSGEESSTYSDELPGSEARALISKRLEHVHKAIEELRRVEDSEMAAFHDGDACMELQEVKTRELLTDVVANREELTQQIEQKSLYERAVVLSEDLQRLSWAEACLELLEAHTVERKDFFRRYLAGGALEKYGTDATHCEARSLLTPCHCTHQHVGLLDSGNVTTSLRCEVLRAPAHTSCILSDEGRRLFDLVRGGSCNVHSVSKFLARLTVPVSHAVNEVDEEGNTALHVVCSSHHFSTTVVKLLLRMGADVRAKNVVGYSPFHVACLNVFDTESRLKRVLLEAGCDVNERTADGETAAHLCAVDDGHLESLRFLCSVGVDLAMGAFFQGSWCTPVDMARAAGQRASRTLKFLQRD</sequence>
<proteinExistence type="predicted"/>